<protein>
    <recommendedName>
        <fullName evidence="6">Large ribosomal subunit protein uL18</fullName>
    </recommendedName>
</protein>
<dbReference type="InterPro" id="IPR005485">
    <property type="entry name" value="Rbsml_uL18_euk_arch"/>
</dbReference>
<dbReference type="InterPro" id="IPR057268">
    <property type="entry name" value="Ribosomal_L18"/>
</dbReference>
<dbReference type="Gene3D" id="3.30.420.100">
    <property type="match status" value="1"/>
</dbReference>
<dbReference type="GO" id="GO:0008097">
    <property type="term" value="F:5S rRNA binding"/>
    <property type="evidence" value="ECO:0007669"/>
    <property type="project" value="InterPro"/>
</dbReference>
<dbReference type="STRING" id="679901.Mzhil_1210"/>
<evidence type="ECO:0000313" key="8">
    <source>
        <dbReference type="Proteomes" id="UP000006622"/>
    </source>
</evidence>
<dbReference type="Pfam" id="PF17144">
    <property type="entry name" value="Ribosomal_L5e"/>
    <property type="match status" value="2"/>
</dbReference>
<keyword evidence="2 6" id="KW-0699">rRNA-binding</keyword>
<dbReference type="Proteomes" id="UP000006622">
    <property type="component" value="Chromosome"/>
</dbReference>
<dbReference type="KEGG" id="mzh:Mzhil_1210"/>
<dbReference type="AlphaFoldDB" id="F7XMP5"/>
<dbReference type="PRINTS" id="PR00058">
    <property type="entry name" value="RIBOSOMALL5"/>
</dbReference>
<dbReference type="NCBIfam" id="NF006342">
    <property type="entry name" value="PRK08569.1"/>
    <property type="match status" value="1"/>
</dbReference>
<dbReference type="GO" id="GO:0006412">
    <property type="term" value="P:translation"/>
    <property type="evidence" value="ECO:0007669"/>
    <property type="project" value="UniProtKB-UniRule"/>
</dbReference>
<dbReference type="GeneID" id="10822845"/>
<dbReference type="PANTHER" id="PTHR23410">
    <property type="entry name" value="RIBOSOMAL PROTEIN L5-RELATED"/>
    <property type="match status" value="1"/>
</dbReference>
<accession>F7XMP5</accession>
<dbReference type="SUPFAM" id="SSF53137">
    <property type="entry name" value="Translational machinery components"/>
    <property type="match status" value="1"/>
</dbReference>
<comment type="subunit">
    <text evidence="6">Part of the 50S ribosomal subunit. Contacts the 5S and 23S rRNAs.</text>
</comment>
<keyword evidence="5 6" id="KW-0687">Ribonucleoprotein</keyword>
<evidence type="ECO:0000313" key="7">
    <source>
        <dbReference type="EMBL" id="AEH61064.1"/>
    </source>
</evidence>
<dbReference type="GO" id="GO:0022625">
    <property type="term" value="C:cytosolic large ribosomal subunit"/>
    <property type="evidence" value="ECO:0007669"/>
    <property type="project" value="TreeGrafter"/>
</dbReference>
<proteinExistence type="inferred from homology"/>
<dbReference type="CDD" id="cd00432">
    <property type="entry name" value="Ribosomal_L18_L5e"/>
    <property type="match status" value="1"/>
</dbReference>
<keyword evidence="3 6" id="KW-0694">RNA-binding</keyword>
<dbReference type="HOGENOM" id="CLU_056222_2_0_2"/>
<dbReference type="GO" id="GO:0003735">
    <property type="term" value="F:structural constituent of ribosome"/>
    <property type="evidence" value="ECO:0007669"/>
    <property type="project" value="InterPro"/>
</dbReference>
<evidence type="ECO:0000256" key="1">
    <source>
        <dbReference type="ARBA" id="ARBA00007116"/>
    </source>
</evidence>
<comment type="function">
    <text evidence="6">This is one of the proteins that bind and probably mediate the attachment of the 5S RNA into the large ribosomal subunit, where it forms part of the central protuberance.</text>
</comment>
<dbReference type="EMBL" id="CP002101">
    <property type="protein sequence ID" value="AEH61064.1"/>
    <property type="molecule type" value="Genomic_DNA"/>
</dbReference>
<evidence type="ECO:0000256" key="2">
    <source>
        <dbReference type="ARBA" id="ARBA00022730"/>
    </source>
</evidence>
<keyword evidence="8" id="KW-1185">Reference proteome</keyword>
<keyword evidence="4 6" id="KW-0689">Ribosomal protein</keyword>
<dbReference type="PANTHER" id="PTHR23410:SF12">
    <property type="entry name" value="LARGE RIBOSOMAL SUBUNIT PROTEIN UL18"/>
    <property type="match status" value="1"/>
</dbReference>
<name>F7XMP5_METZD</name>
<evidence type="ECO:0000256" key="6">
    <source>
        <dbReference type="HAMAP-Rule" id="MF_01337"/>
    </source>
</evidence>
<sequence>MATGPRYKVAFRRRREGRTNYHQRLKLILSKQNRVVVRKSSKHIQIQLVNSRLEGDVTLSSAVSTELNKYGYEGSTGNTTAAYLTGLLFGYKALKEGYDSGILDIGLQASSKGSRVYAALKGTVDAGLDIPHNPEIFPSDDRIKGEHVDEYIEGSNLSEQFEAAREKILSDFN</sequence>
<evidence type="ECO:0000256" key="3">
    <source>
        <dbReference type="ARBA" id="ARBA00022884"/>
    </source>
</evidence>
<dbReference type="HAMAP" id="MF_01337_A">
    <property type="entry name" value="Ribosomal_uL18_A"/>
    <property type="match status" value="1"/>
</dbReference>
<comment type="similarity">
    <text evidence="1 6">Belongs to the universal ribosomal protein uL18 family.</text>
</comment>
<evidence type="ECO:0000256" key="5">
    <source>
        <dbReference type="ARBA" id="ARBA00023274"/>
    </source>
</evidence>
<dbReference type="GO" id="GO:0000027">
    <property type="term" value="P:ribosomal large subunit assembly"/>
    <property type="evidence" value="ECO:0007669"/>
    <property type="project" value="TreeGrafter"/>
</dbReference>
<dbReference type="InterPro" id="IPR057267">
    <property type="entry name" value="Rbsml_uL18_arch"/>
</dbReference>
<reference evidence="7 8" key="1">
    <citation type="submission" date="2010-07" db="EMBL/GenBank/DDBJ databases">
        <title>The complete genome of Methanosalsum zhilinae DSM 4017.</title>
        <authorList>
            <consortium name="US DOE Joint Genome Institute (JGI-PGF)"/>
            <person name="Lucas S."/>
            <person name="Copeland A."/>
            <person name="Lapidus A."/>
            <person name="Glavina del Rio T."/>
            <person name="Dalin E."/>
            <person name="Tice H."/>
            <person name="Bruce D."/>
            <person name="Goodwin L."/>
            <person name="Pitluck S."/>
            <person name="Kyrpides N."/>
            <person name="Mavromatis K."/>
            <person name="Ovchinnikova G."/>
            <person name="Daligault H."/>
            <person name="Detter J.C."/>
            <person name="Han C."/>
            <person name="Tapia R."/>
            <person name="Larimer F."/>
            <person name="Land M."/>
            <person name="Hauser L."/>
            <person name="Markowitz V."/>
            <person name="Cheng J.-F."/>
            <person name="Hugenholtz P."/>
            <person name="Woyke T."/>
            <person name="Wu D."/>
            <person name="Spring S."/>
            <person name="Schueler E."/>
            <person name="Brambilla E."/>
            <person name="Klenk H.-P."/>
            <person name="Eisen J.A."/>
        </authorList>
    </citation>
    <scope>NUCLEOTIDE SEQUENCE [LARGE SCALE GENOMIC DNA]</scope>
    <source>
        <strain evidence="8">DSM 4017 / NBRC 107636 / OCM 62 / WeN5</strain>
    </source>
</reference>
<evidence type="ECO:0000256" key="4">
    <source>
        <dbReference type="ARBA" id="ARBA00022980"/>
    </source>
</evidence>
<dbReference type="RefSeq" id="WP_013898501.1">
    <property type="nucleotide sequence ID" value="NC_015676.1"/>
</dbReference>
<gene>
    <name evidence="6" type="primary">rpl18</name>
    <name evidence="7" type="ordered locus">Mzhil_1210</name>
</gene>
<organism evidence="7 8">
    <name type="scientific">Methanosalsum zhilinae (strain DSM 4017 / NBRC 107636 / OCM 62 / WeN5)</name>
    <name type="common">Methanohalophilus zhilinae</name>
    <dbReference type="NCBI Taxonomy" id="679901"/>
    <lineage>
        <taxon>Archaea</taxon>
        <taxon>Methanobacteriati</taxon>
        <taxon>Methanobacteriota</taxon>
        <taxon>Stenosarchaea group</taxon>
        <taxon>Methanomicrobia</taxon>
        <taxon>Methanosarcinales</taxon>
        <taxon>Methanosarcinaceae</taxon>
        <taxon>Methanosalsum</taxon>
    </lineage>
</organism>
<dbReference type="OrthoDB" id="8644at2157"/>